<name>A0AAD5UYA7_9APHY</name>
<proteinExistence type="predicted"/>
<evidence type="ECO:0000313" key="2">
    <source>
        <dbReference type="Proteomes" id="UP001212997"/>
    </source>
</evidence>
<dbReference type="AlphaFoldDB" id="A0AAD5UYA7"/>
<organism evidence="1 2">
    <name type="scientific">Meripilus lineatus</name>
    <dbReference type="NCBI Taxonomy" id="2056292"/>
    <lineage>
        <taxon>Eukaryota</taxon>
        <taxon>Fungi</taxon>
        <taxon>Dikarya</taxon>
        <taxon>Basidiomycota</taxon>
        <taxon>Agaricomycotina</taxon>
        <taxon>Agaricomycetes</taxon>
        <taxon>Polyporales</taxon>
        <taxon>Meripilaceae</taxon>
        <taxon>Meripilus</taxon>
    </lineage>
</organism>
<accession>A0AAD5UYA7</accession>
<protein>
    <submittedName>
        <fullName evidence="1">Uncharacterized protein</fullName>
    </submittedName>
</protein>
<reference evidence="1" key="1">
    <citation type="submission" date="2022-07" db="EMBL/GenBank/DDBJ databases">
        <title>Genome Sequence of Physisporinus lineatus.</title>
        <authorList>
            <person name="Buettner E."/>
        </authorList>
    </citation>
    <scope>NUCLEOTIDE SEQUENCE</scope>
    <source>
        <strain evidence="1">VT162</strain>
    </source>
</reference>
<sequence>MFGFNFVISRRGGFRPVHVEQYRVFTEPFVFGLFPAITKLPVAPIFTEITPNDVRLHIYDKMPPLVEYDDVPDFPPVHPPVEPEGEFPLMRGEPADDDPFGELFILEDDEEDFFGNAHGFFPRVHGRIPIPCPPLRARRRRLLLFLPPARGRRPFC</sequence>
<keyword evidence="2" id="KW-1185">Reference proteome</keyword>
<evidence type="ECO:0000313" key="1">
    <source>
        <dbReference type="EMBL" id="KAJ3479335.1"/>
    </source>
</evidence>
<comment type="caution">
    <text evidence="1">The sequence shown here is derived from an EMBL/GenBank/DDBJ whole genome shotgun (WGS) entry which is preliminary data.</text>
</comment>
<dbReference type="EMBL" id="JANAWD010000445">
    <property type="protein sequence ID" value="KAJ3479335.1"/>
    <property type="molecule type" value="Genomic_DNA"/>
</dbReference>
<dbReference type="Proteomes" id="UP001212997">
    <property type="component" value="Unassembled WGS sequence"/>
</dbReference>
<gene>
    <name evidence="1" type="ORF">NLI96_g9122</name>
</gene>